<feature type="region of interest" description="Disordered" evidence="1">
    <location>
        <begin position="317"/>
        <end position="369"/>
    </location>
</feature>
<evidence type="ECO:0000256" key="1">
    <source>
        <dbReference type="SAM" id="MobiDB-lite"/>
    </source>
</evidence>
<dbReference type="PANTHER" id="PTHR34761:SF1">
    <property type="entry name" value="NUCLEOLUS AND NEURAL PROGENITOR PROTEIN"/>
    <property type="match status" value="1"/>
</dbReference>
<protein>
    <submittedName>
        <fullName evidence="4">Uncharacterized protein LOC108744336</fullName>
    </submittedName>
</protein>
<sequence length="369" mass="43351">MNNIHQKLWCLKSVRAPGIVSQKRLEQHPSHFQLENFISDLTDARQFYRDNKFLNAESALLERCVYRMKLKFRSNKGFKALQKILKSLKMYMIVDMATIINKLIQINNESNQIVYAPGKCNIEYLLVRLQTVAKLMERVIEITKESALYIHSVIGIGHIWKVLVVCFGIISRLRVNAINILKYTCTLYLQTKHFYDNYYDSTAECWIPNRYKFPDDLKEWIGLEWFNQECTEKESKSIFTVNFENDLSLLEHIEDGDSEREEKTANEMRTQPQHNSYLNKNTVTSSKTMHLNIVPKYDLEDIGEIVNREMVKSQLINKKQKKKLKKKQDKSNSEENKIVSKGSSCITKKKKKKLKKMKVLVNKKGKDKH</sequence>
<evidence type="ECO:0000259" key="2">
    <source>
        <dbReference type="Pfam" id="PF14780"/>
    </source>
</evidence>
<dbReference type="KEGG" id="apln:108744336"/>
<proteinExistence type="predicted"/>
<evidence type="ECO:0000313" key="4">
    <source>
        <dbReference type="RefSeq" id="XP_018335544.1"/>
    </source>
</evidence>
<dbReference type="GO" id="GO:0005634">
    <property type="term" value="C:nucleus"/>
    <property type="evidence" value="ECO:0007669"/>
    <property type="project" value="TreeGrafter"/>
</dbReference>
<dbReference type="PANTHER" id="PTHR34761">
    <property type="entry name" value="NUCLEOLUS AND NEURAL PROGENITOR PROTEIN"/>
    <property type="match status" value="1"/>
</dbReference>
<feature type="compositionally biased region" description="Basic and acidic residues" evidence="1">
    <location>
        <begin position="329"/>
        <end position="338"/>
    </location>
</feature>
<dbReference type="Pfam" id="PF14780">
    <property type="entry name" value="NEPRO_N"/>
    <property type="match status" value="1"/>
</dbReference>
<feature type="compositionally biased region" description="Basic residues" evidence="1">
    <location>
        <begin position="318"/>
        <end position="328"/>
    </location>
</feature>
<organism evidence="3 4">
    <name type="scientific">Agrilus planipennis</name>
    <name type="common">Emerald ash borer</name>
    <name type="synonym">Agrilus marcopoli</name>
    <dbReference type="NCBI Taxonomy" id="224129"/>
    <lineage>
        <taxon>Eukaryota</taxon>
        <taxon>Metazoa</taxon>
        <taxon>Ecdysozoa</taxon>
        <taxon>Arthropoda</taxon>
        <taxon>Hexapoda</taxon>
        <taxon>Insecta</taxon>
        <taxon>Pterygota</taxon>
        <taxon>Neoptera</taxon>
        <taxon>Endopterygota</taxon>
        <taxon>Coleoptera</taxon>
        <taxon>Polyphaga</taxon>
        <taxon>Elateriformia</taxon>
        <taxon>Buprestoidea</taxon>
        <taxon>Buprestidae</taxon>
        <taxon>Agrilinae</taxon>
        <taxon>Agrilus</taxon>
    </lineage>
</organism>
<name>A0A1W4XHT3_AGRPL</name>
<dbReference type="AlphaFoldDB" id="A0A1W4XHT3"/>
<evidence type="ECO:0000313" key="3">
    <source>
        <dbReference type="Proteomes" id="UP000192223"/>
    </source>
</evidence>
<reference evidence="4" key="1">
    <citation type="submission" date="2025-08" db="UniProtKB">
        <authorList>
            <consortium name="RefSeq"/>
        </authorList>
    </citation>
    <scope>IDENTIFICATION</scope>
    <source>
        <tissue evidence="4">Entire body</tissue>
    </source>
</reference>
<dbReference type="InterPro" id="IPR052835">
    <property type="entry name" value="Nepro"/>
</dbReference>
<feature type="domain" description="Nucleolus and neural progenitor protein-like N-terminal" evidence="2">
    <location>
        <begin position="35"/>
        <end position="189"/>
    </location>
</feature>
<keyword evidence="3" id="KW-1185">Reference proteome</keyword>
<dbReference type="GO" id="GO:0045747">
    <property type="term" value="P:positive regulation of Notch signaling pathway"/>
    <property type="evidence" value="ECO:0007669"/>
    <property type="project" value="TreeGrafter"/>
</dbReference>
<feature type="compositionally biased region" description="Basic residues" evidence="1">
    <location>
        <begin position="347"/>
        <end position="369"/>
    </location>
</feature>
<accession>A0A1W4XHT3</accession>
<dbReference type="Proteomes" id="UP000192223">
    <property type="component" value="Unplaced"/>
</dbReference>
<dbReference type="RefSeq" id="XP_018335544.1">
    <property type="nucleotide sequence ID" value="XM_018480042.1"/>
</dbReference>
<gene>
    <name evidence="4" type="primary">LOC108744336</name>
</gene>
<dbReference type="OrthoDB" id="9899341at2759"/>
<dbReference type="InterPro" id="IPR027951">
    <property type="entry name" value="Nepro_N"/>
</dbReference>
<dbReference type="STRING" id="224129.A0A1W4XHT3"/>
<dbReference type="InParanoid" id="A0A1W4XHT3"/>
<dbReference type="GeneID" id="108744336"/>